<dbReference type="Gene3D" id="3.30.70.240">
    <property type="match status" value="1"/>
</dbReference>
<dbReference type="SUPFAM" id="SSF54211">
    <property type="entry name" value="Ribosomal protein S5 domain 2-like"/>
    <property type="match status" value="1"/>
</dbReference>
<dbReference type="Pfam" id="PF00679">
    <property type="entry name" value="EFG_C"/>
    <property type="match status" value="1"/>
</dbReference>
<dbReference type="Pfam" id="PF03764">
    <property type="entry name" value="EFG_IV"/>
    <property type="match status" value="1"/>
</dbReference>
<dbReference type="InterPro" id="IPR041095">
    <property type="entry name" value="EFG_II"/>
</dbReference>
<evidence type="ECO:0000313" key="10">
    <source>
        <dbReference type="Proteomes" id="UP000789572"/>
    </source>
</evidence>
<dbReference type="GO" id="GO:0032790">
    <property type="term" value="P:ribosome disassembly"/>
    <property type="evidence" value="ECO:0007669"/>
    <property type="project" value="TreeGrafter"/>
</dbReference>
<dbReference type="InterPro" id="IPR027417">
    <property type="entry name" value="P-loop_NTPase"/>
</dbReference>
<evidence type="ECO:0000313" key="9">
    <source>
        <dbReference type="EMBL" id="CAG8546400.1"/>
    </source>
</evidence>
<dbReference type="SMART" id="SM00889">
    <property type="entry name" value="EFG_IV"/>
    <property type="match status" value="1"/>
</dbReference>
<sequence>MAHIDAGKTTTTERILYHSGKIHKMGEVHEGKAQMDFMDQEQERGITIQSAATTVYWQGHQINIIDTPGHVDFTAEVERSLRVLDGGIVVLDGKKGVEAQTETVWRQAKKYKIPRLIFINKMDGVDNVEKFDENLKSIREKLHTIPLPVQFPIGAGRELEGVVDIIEQKAYYCQMGDKEEKYQIKDIPTNLLEKAKQYRRELIEKIIEHDEKLALKYLEGEQLSVEEIKKLLRQATLTGKHFPVFCGSAYKYVGVKLVLNGVVDYLPSPLDMAEIPVFSLRDKNKAGKILANSYIYNVNQDKKERISQLVRVHANDKEKIKEVGAGDIAAAINLEHTITDKETGQMIIAGMGELHLEVSMERLRREYKLDIESKPPKTGGRGHDARIWITFEPNKGKGFEFVDAKKGQDMSSKDAEEVKEGLEEAMSSGLLLNYPLLDVKATLLGGKRHEVDTQPGDFKNAAVLAFRENKEKLGLVLLEPIMQLQVIVPKDYMGDILANLGSRRATIENTKEEEDNTYIDGKIPLKEILNYSTILRQLTKGRGTYSMHLSHYQEVPKETLEKILKEEKILLGE</sequence>
<feature type="domain" description="Tr-type G" evidence="8">
    <location>
        <begin position="1"/>
        <end position="270"/>
    </location>
</feature>
<evidence type="ECO:0000256" key="1">
    <source>
        <dbReference type="ARBA" id="ARBA00005870"/>
    </source>
</evidence>
<comment type="caution">
    <text evidence="9">The sequence shown here is derived from an EMBL/GenBank/DDBJ whole genome shotgun (WGS) entry which is preliminary data.</text>
</comment>
<evidence type="ECO:0000259" key="8">
    <source>
        <dbReference type="PROSITE" id="PS51722"/>
    </source>
</evidence>
<comment type="similarity">
    <text evidence="1">Belongs to the TRAFAC class translation factor GTPase superfamily. Classic translation factor GTPase family. EF-G/EF-2 subfamily.</text>
</comment>
<name>A0A9N9FMB8_9GLOM</name>
<dbReference type="InterPro" id="IPR000640">
    <property type="entry name" value="EFG_V-like"/>
</dbReference>
<dbReference type="NCBIfam" id="TIGR00231">
    <property type="entry name" value="small_GTP"/>
    <property type="match status" value="1"/>
</dbReference>
<dbReference type="GO" id="GO:0003924">
    <property type="term" value="F:GTPase activity"/>
    <property type="evidence" value="ECO:0007669"/>
    <property type="project" value="InterPro"/>
</dbReference>
<evidence type="ECO:0000256" key="4">
    <source>
        <dbReference type="ARBA" id="ARBA00022768"/>
    </source>
</evidence>
<dbReference type="InterPro" id="IPR035649">
    <property type="entry name" value="EFG_V"/>
</dbReference>
<dbReference type="SUPFAM" id="SSF54980">
    <property type="entry name" value="EF-G C-terminal domain-like"/>
    <property type="match status" value="2"/>
</dbReference>
<keyword evidence="5" id="KW-0648">Protein biosynthesis</keyword>
<organism evidence="9 10">
    <name type="scientific">Paraglomus occultum</name>
    <dbReference type="NCBI Taxonomy" id="144539"/>
    <lineage>
        <taxon>Eukaryota</taxon>
        <taxon>Fungi</taxon>
        <taxon>Fungi incertae sedis</taxon>
        <taxon>Mucoromycota</taxon>
        <taxon>Glomeromycotina</taxon>
        <taxon>Glomeromycetes</taxon>
        <taxon>Paraglomerales</taxon>
        <taxon>Paraglomeraceae</taxon>
        <taxon>Paraglomus</taxon>
    </lineage>
</organism>
<evidence type="ECO:0000256" key="3">
    <source>
        <dbReference type="ARBA" id="ARBA00022741"/>
    </source>
</evidence>
<dbReference type="Gene3D" id="3.40.50.300">
    <property type="entry name" value="P-loop containing nucleotide triphosphate hydrolases"/>
    <property type="match status" value="1"/>
</dbReference>
<proteinExistence type="inferred from homology"/>
<dbReference type="GO" id="GO:0005525">
    <property type="term" value="F:GTP binding"/>
    <property type="evidence" value="ECO:0007669"/>
    <property type="project" value="UniProtKB-KW"/>
</dbReference>
<accession>A0A9N9FMB8</accession>
<dbReference type="FunFam" id="3.30.70.240:FF:000001">
    <property type="entry name" value="Elongation factor G"/>
    <property type="match status" value="1"/>
</dbReference>
<dbReference type="InterPro" id="IPR005225">
    <property type="entry name" value="Small_GTP-bd"/>
</dbReference>
<dbReference type="InterPro" id="IPR031157">
    <property type="entry name" value="G_TR_CS"/>
</dbReference>
<dbReference type="EMBL" id="CAJVPJ010000652">
    <property type="protein sequence ID" value="CAG8546400.1"/>
    <property type="molecule type" value="Genomic_DNA"/>
</dbReference>
<dbReference type="GO" id="GO:0003746">
    <property type="term" value="F:translation elongation factor activity"/>
    <property type="evidence" value="ECO:0007669"/>
    <property type="project" value="UniProtKB-KW"/>
</dbReference>
<dbReference type="Gene3D" id="2.40.30.10">
    <property type="entry name" value="Translation factors"/>
    <property type="match status" value="1"/>
</dbReference>
<evidence type="ECO:0000256" key="6">
    <source>
        <dbReference type="ARBA" id="ARBA00023134"/>
    </source>
</evidence>
<dbReference type="PANTHER" id="PTHR43261">
    <property type="entry name" value="TRANSLATION ELONGATION FACTOR G-RELATED"/>
    <property type="match status" value="1"/>
</dbReference>
<dbReference type="InterPro" id="IPR035647">
    <property type="entry name" value="EFG_III/V"/>
</dbReference>
<dbReference type="AlphaFoldDB" id="A0A9N9FMB8"/>
<dbReference type="CDD" id="cd03713">
    <property type="entry name" value="EFG_mtEFG_C"/>
    <property type="match status" value="1"/>
</dbReference>
<dbReference type="FunFam" id="3.40.50.300:FF:000029">
    <property type="entry name" value="Elongation factor G"/>
    <property type="match status" value="1"/>
</dbReference>
<dbReference type="InterPro" id="IPR014721">
    <property type="entry name" value="Ribsml_uS5_D2-typ_fold_subgr"/>
</dbReference>
<keyword evidence="4" id="KW-0251">Elongation factor</keyword>
<evidence type="ECO:0000256" key="7">
    <source>
        <dbReference type="ARBA" id="ARBA00024731"/>
    </source>
</evidence>
<dbReference type="SUPFAM" id="SSF50447">
    <property type="entry name" value="Translation proteins"/>
    <property type="match status" value="1"/>
</dbReference>
<keyword evidence="6" id="KW-0342">GTP-binding</keyword>
<dbReference type="OrthoDB" id="198619at2759"/>
<dbReference type="Pfam" id="PF14492">
    <property type="entry name" value="EFG_III"/>
    <property type="match status" value="1"/>
</dbReference>
<reference evidence="9" key="1">
    <citation type="submission" date="2021-06" db="EMBL/GenBank/DDBJ databases">
        <authorList>
            <person name="Kallberg Y."/>
            <person name="Tangrot J."/>
            <person name="Rosling A."/>
        </authorList>
    </citation>
    <scope>NUCLEOTIDE SEQUENCE</scope>
    <source>
        <strain evidence="9">IA702</strain>
    </source>
</reference>
<gene>
    <name evidence="9" type="ORF">POCULU_LOCUS4794</name>
</gene>
<dbReference type="InterPro" id="IPR005517">
    <property type="entry name" value="Transl_elong_EFG/EF2_IV"/>
</dbReference>
<dbReference type="Proteomes" id="UP000789572">
    <property type="component" value="Unassembled WGS sequence"/>
</dbReference>
<dbReference type="PANTHER" id="PTHR43261:SF1">
    <property type="entry name" value="RIBOSOME-RELEASING FACTOR 2, MITOCHONDRIAL"/>
    <property type="match status" value="1"/>
</dbReference>
<dbReference type="InterPro" id="IPR000795">
    <property type="entry name" value="T_Tr_GTP-bd_dom"/>
</dbReference>
<evidence type="ECO:0000256" key="5">
    <source>
        <dbReference type="ARBA" id="ARBA00022917"/>
    </source>
</evidence>
<dbReference type="InterPro" id="IPR020568">
    <property type="entry name" value="Ribosomal_Su5_D2-typ_SF"/>
</dbReference>
<dbReference type="CDD" id="cd01886">
    <property type="entry name" value="EF-G"/>
    <property type="match status" value="1"/>
</dbReference>
<dbReference type="Pfam" id="PF00009">
    <property type="entry name" value="GTP_EFTU"/>
    <property type="match status" value="1"/>
</dbReference>
<protein>
    <recommendedName>
        <fullName evidence="2">Elongation factor 2</fullName>
    </recommendedName>
</protein>
<dbReference type="SUPFAM" id="SSF52540">
    <property type="entry name" value="P-loop containing nucleoside triphosphate hydrolases"/>
    <property type="match status" value="1"/>
</dbReference>
<dbReference type="Gene3D" id="3.30.230.10">
    <property type="match status" value="1"/>
</dbReference>
<comment type="function">
    <text evidence="7">Catalyzes the GTP-dependent ribosomal translocation step during translation elongation. During this step, the ribosome changes from the pre-translocational (PRE) to the post-translocational (POST) state as the newly formed A-site-bound peptidyl-tRNA and P-site-bound deacylated tRNA move to the P and E sites, respectively. Catalyzes the coordinated movement of the two tRNA molecules, the mRNA and conformational changes in the ribosome.</text>
</comment>
<dbReference type="InterPro" id="IPR009000">
    <property type="entry name" value="Transl_B-barrel_sf"/>
</dbReference>
<dbReference type="SMART" id="SM00838">
    <property type="entry name" value="EFG_C"/>
    <property type="match status" value="1"/>
</dbReference>
<evidence type="ECO:0000256" key="2">
    <source>
        <dbReference type="ARBA" id="ARBA00017891"/>
    </source>
</evidence>
<keyword evidence="10" id="KW-1185">Reference proteome</keyword>
<dbReference type="PROSITE" id="PS00301">
    <property type="entry name" value="G_TR_1"/>
    <property type="match status" value="1"/>
</dbReference>
<dbReference type="PROSITE" id="PS51722">
    <property type="entry name" value="G_TR_2"/>
    <property type="match status" value="1"/>
</dbReference>
<keyword evidence="3" id="KW-0547">Nucleotide-binding</keyword>